<dbReference type="Gene3D" id="1.20.120.430">
    <property type="entry name" value="tRNA modification GTPase MnmE domain 2"/>
    <property type="match status" value="1"/>
</dbReference>
<dbReference type="Pfam" id="PF10396">
    <property type="entry name" value="TrmE_N"/>
    <property type="match status" value="1"/>
</dbReference>
<name>A0A914XB21_9BILA</name>
<dbReference type="GO" id="GO:0002098">
    <property type="term" value="P:tRNA wobble uridine modification"/>
    <property type="evidence" value="ECO:0007669"/>
    <property type="project" value="TreeGrafter"/>
</dbReference>
<dbReference type="PANTHER" id="PTHR42714">
    <property type="entry name" value="TRNA MODIFICATION GTPASE GTPBP3"/>
    <property type="match status" value="1"/>
</dbReference>
<dbReference type="SUPFAM" id="SSF103025">
    <property type="entry name" value="Folate-binding domain"/>
    <property type="match status" value="1"/>
</dbReference>
<comment type="similarity">
    <text evidence="2">Belongs to the TRAFAC class TrmE-Era-EngA-EngB-Septin-like GTPase superfamily. TrmE GTPase family.</text>
</comment>
<evidence type="ECO:0000313" key="8">
    <source>
        <dbReference type="Proteomes" id="UP000887566"/>
    </source>
</evidence>
<evidence type="ECO:0000256" key="5">
    <source>
        <dbReference type="ARBA" id="ARBA00023134"/>
    </source>
</evidence>
<dbReference type="Gene3D" id="3.30.1360.120">
    <property type="entry name" value="Probable tRNA modification gtpase trme, domain 1"/>
    <property type="match status" value="1"/>
</dbReference>
<dbReference type="WBParaSite" id="PSAMB.scaffold75size85408.g1447.t1">
    <property type="protein sequence ID" value="PSAMB.scaffold75size85408.g1447.t1"/>
    <property type="gene ID" value="PSAMB.scaffold75size85408.g1447"/>
</dbReference>
<keyword evidence="3" id="KW-0819">tRNA processing</keyword>
<evidence type="ECO:0000256" key="2">
    <source>
        <dbReference type="ARBA" id="ARBA00011043"/>
    </source>
</evidence>
<dbReference type="InterPro" id="IPR018948">
    <property type="entry name" value="GTP-bd_TrmE_N"/>
</dbReference>
<dbReference type="PANTHER" id="PTHR42714:SF2">
    <property type="entry name" value="TRNA MODIFICATION GTPASE GTPBP3, MITOCHONDRIAL"/>
    <property type="match status" value="1"/>
</dbReference>
<dbReference type="InterPro" id="IPR025867">
    <property type="entry name" value="MnmE_helical"/>
</dbReference>
<evidence type="ECO:0000259" key="7">
    <source>
        <dbReference type="Pfam" id="PF12631"/>
    </source>
</evidence>
<keyword evidence="8" id="KW-1185">Reference proteome</keyword>
<feature type="domain" description="MnmE helical" evidence="7">
    <location>
        <begin position="153"/>
        <end position="213"/>
    </location>
</feature>
<evidence type="ECO:0000313" key="9">
    <source>
        <dbReference type="WBParaSite" id="PSAMB.scaffold75size85408.g1447.t1"/>
    </source>
</evidence>
<evidence type="ECO:0000256" key="1">
    <source>
        <dbReference type="ARBA" id="ARBA00004173"/>
    </source>
</evidence>
<keyword evidence="4" id="KW-0547">Nucleotide-binding</keyword>
<dbReference type="Pfam" id="PF12631">
    <property type="entry name" value="MnmE_helical"/>
    <property type="match status" value="1"/>
</dbReference>
<reference evidence="9" key="1">
    <citation type="submission" date="2022-11" db="UniProtKB">
        <authorList>
            <consortium name="WormBaseParasite"/>
        </authorList>
    </citation>
    <scope>IDENTIFICATION</scope>
</reference>
<dbReference type="Proteomes" id="UP000887566">
    <property type="component" value="Unplaced"/>
</dbReference>
<dbReference type="GO" id="GO:0005739">
    <property type="term" value="C:mitochondrion"/>
    <property type="evidence" value="ECO:0007669"/>
    <property type="project" value="UniProtKB-SubCell"/>
</dbReference>
<protein>
    <submittedName>
        <fullName evidence="9">GTP-binding protein TrmE N-terminal domain-containing protein</fullName>
    </submittedName>
</protein>
<accession>A0A914XB21</accession>
<dbReference type="AlphaFoldDB" id="A0A914XB21"/>
<evidence type="ECO:0000256" key="4">
    <source>
        <dbReference type="ARBA" id="ARBA00022741"/>
    </source>
</evidence>
<dbReference type="SUPFAM" id="SSF116878">
    <property type="entry name" value="TrmE connector domain"/>
    <property type="match status" value="1"/>
</dbReference>
<dbReference type="CDD" id="cd14858">
    <property type="entry name" value="TrmE_N"/>
    <property type="match status" value="1"/>
</dbReference>
<proteinExistence type="inferred from homology"/>
<dbReference type="GO" id="GO:0005525">
    <property type="term" value="F:GTP binding"/>
    <property type="evidence" value="ECO:0007669"/>
    <property type="project" value="UniProtKB-KW"/>
</dbReference>
<sequence length="244" mass="26795">MRPRFTLFDKNRLQTLLTVSLTRKSTTNTTASTIFAVSSGRPPSAIAVIRISGSKAGLCLSKMTGRNDPTPSKLFFTPIIDARTGELLDRAMAVWMPGPKTFTGEDCAELHVHGGPAVIESVISSLESVSDDCRPATAGEFTKRAFFNGKMDLTAIEGLSDLLRAETPSQRRLALLQADGDLRRFYEHLRGELITATAHLEAYLDFGEDDNIGDATLTNGTFLPFSEVNQSMRTWCRRDVTLAY</sequence>
<dbReference type="GO" id="GO:0030488">
    <property type="term" value="P:tRNA methylation"/>
    <property type="evidence" value="ECO:0007669"/>
    <property type="project" value="TreeGrafter"/>
</dbReference>
<dbReference type="InterPro" id="IPR027368">
    <property type="entry name" value="MnmE_dom2"/>
</dbReference>
<dbReference type="InterPro" id="IPR027266">
    <property type="entry name" value="TrmE/GcvT-like"/>
</dbReference>
<evidence type="ECO:0000256" key="3">
    <source>
        <dbReference type="ARBA" id="ARBA00022694"/>
    </source>
</evidence>
<dbReference type="FunFam" id="3.30.1360.120:FF:000007">
    <property type="entry name" value="tRNA modification GTPase GTPBP3, mitochondrial"/>
    <property type="match status" value="1"/>
</dbReference>
<keyword evidence="5" id="KW-0342">GTP-binding</keyword>
<feature type="domain" description="GTP-binding protein TrmE N-terminal" evidence="6">
    <location>
        <begin position="33"/>
        <end position="150"/>
    </location>
</feature>
<evidence type="ECO:0000259" key="6">
    <source>
        <dbReference type="Pfam" id="PF10396"/>
    </source>
</evidence>
<organism evidence="8 9">
    <name type="scientific">Plectus sambesii</name>
    <dbReference type="NCBI Taxonomy" id="2011161"/>
    <lineage>
        <taxon>Eukaryota</taxon>
        <taxon>Metazoa</taxon>
        <taxon>Ecdysozoa</taxon>
        <taxon>Nematoda</taxon>
        <taxon>Chromadorea</taxon>
        <taxon>Plectida</taxon>
        <taxon>Plectina</taxon>
        <taxon>Plectoidea</taxon>
        <taxon>Plectidae</taxon>
        <taxon>Plectus</taxon>
    </lineage>
</organism>
<comment type="subcellular location">
    <subcellularLocation>
        <location evidence="1">Mitochondrion</location>
    </subcellularLocation>
</comment>